<organism evidence="2 3">
    <name type="scientific">Macrostomum lignano</name>
    <dbReference type="NCBI Taxonomy" id="282301"/>
    <lineage>
        <taxon>Eukaryota</taxon>
        <taxon>Metazoa</taxon>
        <taxon>Spiralia</taxon>
        <taxon>Lophotrochozoa</taxon>
        <taxon>Platyhelminthes</taxon>
        <taxon>Rhabditophora</taxon>
        <taxon>Macrostomorpha</taxon>
        <taxon>Macrostomida</taxon>
        <taxon>Macrostomidae</taxon>
        <taxon>Macrostomum</taxon>
    </lineage>
</organism>
<feature type="compositionally biased region" description="Polar residues" evidence="1">
    <location>
        <begin position="24"/>
        <end position="36"/>
    </location>
</feature>
<reference evidence="3" key="1">
    <citation type="submission" date="2016-11" db="UniProtKB">
        <authorList>
            <consortium name="WormBaseParasite"/>
        </authorList>
    </citation>
    <scope>IDENTIFICATION</scope>
</reference>
<evidence type="ECO:0000313" key="2">
    <source>
        <dbReference type="Proteomes" id="UP000095280"/>
    </source>
</evidence>
<sequence length="87" mass="9616">MLTTEILPDCRRARRGGRCRRQTIGSLSGQQQQQPVATFAPTPPLSMPIPPMLIGRPRPIPMPPSASRFCQLLSNTRSNTRSNPHLA</sequence>
<proteinExistence type="predicted"/>
<name>A0A1I8FJQ0_9PLAT</name>
<accession>A0A1I8FJQ0</accession>
<feature type="region of interest" description="Disordered" evidence="1">
    <location>
        <begin position="24"/>
        <end position="47"/>
    </location>
</feature>
<protein>
    <submittedName>
        <fullName evidence="3">Uncharacterized protein</fullName>
    </submittedName>
</protein>
<dbReference type="WBParaSite" id="maker-unitig_37744-snap-gene-0.2-mRNA-1">
    <property type="protein sequence ID" value="maker-unitig_37744-snap-gene-0.2-mRNA-1"/>
    <property type="gene ID" value="maker-unitig_37744-snap-gene-0.2"/>
</dbReference>
<evidence type="ECO:0000256" key="1">
    <source>
        <dbReference type="SAM" id="MobiDB-lite"/>
    </source>
</evidence>
<evidence type="ECO:0000313" key="3">
    <source>
        <dbReference type="WBParaSite" id="maker-unitig_37744-snap-gene-0.2-mRNA-1"/>
    </source>
</evidence>
<dbReference type="AlphaFoldDB" id="A0A1I8FJQ0"/>
<keyword evidence="2" id="KW-1185">Reference proteome</keyword>
<dbReference type="Proteomes" id="UP000095280">
    <property type="component" value="Unplaced"/>
</dbReference>